<evidence type="ECO:0000313" key="1">
    <source>
        <dbReference type="EMBL" id="KAA5537954.1"/>
    </source>
</evidence>
<organism evidence="1 2">
    <name type="scientific">Roseiconus nitratireducens</name>
    <dbReference type="NCBI Taxonomy" id="2605748"/>
    <lineage>
        <taxon>Bacteria</taxon>
        <taxon>Pseudomonadati</taxon>
        <taxon>Planctomycetota</taxon>
        <taxon>Planctomycetia</taxon>
        <taxon>Pirellulales</taxon>
        <taxon>Pirellulaceae</taxon>
        <taxon>Roseiconus</taxon>
    </lineage>
</organism>
<reference evidence="1 2" key="1">
    <citation type="submission" date="2019-08" db="EMBL/GenBank/DDBJ databases">
        <authorList>
            <person name="Dhanesh K."/>
            <person name="Kumar G."/>
            <person name="Sasikala C."/>
            <person name="Venkata Ramana C."/>
        </authorList>
    </citation>
    <scope>NUCLEOTIDE SEQUENCE [LARGE SCALE GENOMIC DNA]</scope>
    <source>
        <strain evidence="1 2">JC645</strain>
    </source>
</reference>
<proteinExistence type="predicted"/>
<name>A0A5M6CRY1_9BACT</name>
<dbReference type="RefSeq" id="WP_150079928.1">
    <property type="nucleotide sequence ID" value="NZ_VWOX01000036.1"/>
</dbReference>
<accession>A0A5M6CRY1</accession>
<protein>
    <submittedName>
        <fullName evidence="1">Uncharacterized protein</fullName>
    </submittedName>
</protein>
<gene>
    <name evidence="1" type="ORF">FYK55_27995</name>
</gene>
<evidence type="ECO:0000313" key="2">
    <source>
        <dbReference type="Proteomes" id="UP000324479"/>
    </source>
</evidence>
<keyword evidence="2" id="KW-1185">Reference proteome</keyword>
<dbReference type="Proteomes" id="UP000324479">
    <property type="component" value="Unassembled WGS sequence"/>
</dbReference>
<sequence>MHRQILLQSLGRMVAAFCVSVAADRVAAETYLPLPSPDEFRFVGMTPDNEMLVASSVQKVLILEAGSGRIRFHGSYRDGVFQPHGISNDGKLLIGGGYGIHAFADTDLDDLSIYYCPVAGYLDGTFQRMTRRLDLRAHLPLNQSPDPRFFIHDVRDLGDGRFAVVGFVRDSNARTANRTHHAIVFSASEHRVLSAWNLDARSKPIEDTGDSTFPFAVSTESRGRDDFRSFFSHFRIPIDSSAELQAANPVTVRGQVLATARDAIHFFSMGTQGPFIGDALTSKVDFLTRESEILRGVAYYDLVQGHFSPDSTLLAVSVWDASVDPKSTFALTKILYYHPLETAEIYAVGSGEKIAAVDLRPTTEGRAPVFQVCGFSPDNRYLVTIAGTLKPVENGDGHQFVQQHGFCLWDIQSHRSNSE</sequence>
<dbReference type="SUPFAM" id="SSF82171">
    <property type="entry name" value="DPP6 N-terminal domain-like"/>
    <property type="match status" value="1"/>
</dbReference>
<dbReference type="AlphaFoldDB" id="A0A5M6CRY1"/>
<comment type="caution">
    <text evidence="1">The sequence shown here is derived from an EMBL/GenBank/DDBJ whole genome shotgun (WGS) entry which is preliminary data.</text>
</comment>
<dbReference type="EMBL" id="VWOX01000036">
    <property type="protein sequence ID" value="KAA5537954.1"/>
    <property type="molecule type" value="Genomic_DNA"/>
</dbReference>